<dbReference type="SUPFAM" id="SSF52980">
    <property type="entry name" value="Restriction endonuclease-like"/>
    <property type="match status" value="1"/>
</dbReference>
<keyword evidence="8" id="KW-0378">Hydrolase</keyword>
<organism evidence="14 15">
    <name type="scientific">Enterococcus casseliflavus</name>
    <name type="common">Enterococcus flavescens</name>
    <dbReference type="NCBI Taxonomy" id="37734"/>
    <lineage>
        <taxon>Bacteria</taxon>
        <taxon>Bacillati</taxon>
        <taxon>Bacillota</taxon>
        <taxon>Bacilli</taxon>
        <taxon>Lactobacillales</taxon>
        <taxon>Enterococcaceae</taxon>
        <taxon>Enterococcus</taxon>
    </lineage>
</organism>
<keyword evidence="5" id="KW-0479">Metal-binding</keyword>
<dbReference type="AlphaFoldDB" id="A0ABD6Z1V1"/>
<dbReference type="GO" id="GO:0005737">
    <property type="term" value="C:cytoplasm"/>
    <property type="evidence" value="ECO:0007669"/>
    <property type="project" value="UniProtKB-SubCell"/>
</dbReference>
<accession>A0ABD6Z1V1</accession>
<keyword evidence="3" id="KW-0963">Cytoplasm</keyword>
<dbReference type="InterPro" id="IPR011856">
    <property type="entry name" value="tRNA_endonuc-like_dom_sf"/>
</dbReference>
<dbReference type="GO" id="GO:0006281">
    <property type="term" value="P:DNA repair"/>
    <property type="evidence" value="ECO:0007669"/>
    <property type="project" value="UniProtKB-KW"/>
</dbReference>
<protein>
    <recommendedName>
        <fullName evidence="13">Holliday junction resolvase RecU</fullName>
    </recommendedName>
</protein>
<proteinExistence type="inferred from homology"/>
<dbReference type="Gene3D" id="3.40.1350.10">
    <property type="match status" value="1"/>
</dbReference>
<evidence type="ECO:0000313" key="15">
    <source>
        <dbReference type="Proteomes" id="UP000422837"/>
    </source>
</evidence>
<dbReference type="GO" id="GO:0006310">
    <property type="term" value="P:DNA recombination"/>
    <property type="evidence" value="ECO:0007669"/>
    <property type="project" value="UniProtKB-KW"/>
</dbReference>
<keyword evidence="11" id="KW-0234">DNA repair</keyword>
<evidence type="ECO:0000256" key="3">
    <source>
        <dbReference type="ARBA" id="ARBA00022490"/>
    </source>
</evidence>
<reference evidence="14 15" key="1">
    <citation type="submission" date="2019-11" db="EMBL/GenBank/DDBJ databases">
        <title>Detection and genome characteristic of a blood enterococcus casselifavus isolate from Zhengzhou,china.</title>
        <authorList>
            <person name="Wen P."/>
        </authorList>
    </citation>
    <scope>NUCLEOTIDE SEQUENCE [LARGE SCALE GENOMIC DNA]</scope>
    <source>
        <strain evidence="14 15">EC291</strain>
    </source>
</reference>
<sequence>MMSSRNYQNRVNNDSGDIFEKMIDQGCWYYRTKEIALIEKTPEPFRVKKIIGDGSMIVYPIGKAQPDYKGTLWDGRAIVFEAKMTTTDRLKKSVITQNQAALLDLHQKLGAMAGVCCMIKKTVGFIPWSDWQNMKAKYGRQYILEEELEEYQVATPGYIDFLNKTNW</sequence>
<evidence type="ECO:0000256" key="7">
    <source>
        <dbReference type="ARBA" id="ARBA00022763"/>
    </source>
</evidence>
<evidence type="ECO:0000256" key="9">
    <source>
        <dbReference type="ARBA" id="ARBA00022842"/>
    </source>
</evidence>
<comment type="similarity">
    <text evidence="12">Belongs to the RecU family.</text>
</comment>
<keyword evidence="10" id="KW-0233">DNA recombination</keyword>
<evidence type="ECO:0000256" key="2">
    <source>
        <dbReference type="ARBA" id="ARBA00004496"/>
    </source>
</evidence>
<evidence type="ECO:0000256" key="4">
    <source>
        <dbReference type="ARBA" id="ARBA00022722"/>
    </source>
</evidence>
<gene>
    <name evidence="14" type="ORF">GFU50_12670</name>
</gene>
<comment type="cofactor">
    <cofactor evidence="1">
        <name>Mg(2+)</name>
        <dbReference type="ChEBI" id="CHEBI:18420"/>
    </cofactor>
</comment>
<keyword evidence="9" id="KW-0460">Magnesium</keyword>
<evidence type="ECO:0000313" key="14">
    <source>
        <dbReference type="EMBL" id="QGN30309.1"/>
    </source>
</evidence>
<evidence type="ECO:0000256" key="5">
    <source>
        <dbReference type="ARBA" id="ARBA00022723"/>
    </source>
</evidence>
<dbReference type="GO" id="GO:0046872">
    <property type="term" value="F:metal ion binding"/>
    <property type="evidence" value="ECO:0007669"/>
    <property type="project" value="UniProtKB-KW"/>
</dbReference>
<dbReference type="EMBL" id="CP046123">
    <property type="protein sequence ID" value="QGN30309.1"/>
    <property type="molecule type" value="Genomic_DNA"/>
</dbReference>
<name>A0ABD6Z1V1_ENTCA</name>
<dbReference type="InterPro" id="IPR011335">
    <property type="entry name" value="Restrct_endonuc-II-like"/>
</dbReference>
<dbReference type="InterPro" id="IPR004612">
    <property type="entry name" value="Resolv_RecU"/>
</dbReference>
<evidence type="ECO:0000256" key="8">
    <source>
        <dbReference type="ARBA" id="ARBA00022801"/>
    </source>
</evidence>
<dbReference type="Proteomes" id="UP000422837">
    <property type="component" value="Chromosome"/>
</dbReference>
<dbReference type="Pfam" id="PF03838">
    <property type="entry name" value="RecU"/>
    <property type="match status" value="1"/>
</dbReference>
<evidence type="ECO:0000256" key="1">
    <source>
        <dbReference type="ARBA" id="ARBA00001946"/>
    </source>
</evidence>
<comment type="subcellular location">
    <subcellularLocation>
        <location evidence="2">Cytoplasm</location>
    </subcellularLocation>
</comment>
<evidence type="ECO:0000256" key="11">
    <source>
        <dbReference type="ARBA" id="ARBA00023204"/>
    </source>
</evidence>
<keyword evidence="7" id="KW-0227">DNA damage</keyword>
<keyword evidence="6" id="KW-0255">Endonuclease</keyword>
<evidence type="ECO:0000256" key="13">
    <source>
        <dbReference type="ARBA" id="ARBA00029523"/>
    </source>
</evidence>
<evidence type="ECO:0000256" key="10">
    <source>
        <dbReference type="ARBA" id="ARBA00023172"/>
    </source>
</evidence>
<dbReference type="GO" id="GO:0016787">
    <property type="term" value="F:hydrolase activity"/>
    <property type="evidence" value="ECO:0007669"/>
    <property type="project" value="UniProtKB-KW"/>
</dbReference>
<evidence type="ECO:0000256" key="6">
    <source>
        <dbReference type="ARBA" id="ARBA00022759"/>
    </source>
</evidence>
<dbReference type="GO" id="GO:0004519">
    <property type="term" value="F:endonuclease activity"/>
    <property type="evidence" value="ECO:0007669"/>
    <property type="project" value="UniProtKB-KW"/>
</dbReference>
<keyword evidence="4" id="KW-0540">Nuclease</keyword>
<evidence type="ECO:0000256" key="12">
    <source>
        <dbReference type="ARBA" id="ARBA00023447"/>
    </source>
</evidence>